<name>A0A841I400_9DEIO</name>
<dbReference type="PIRSF" id="PIRSF020979">
    <property type="entry name" value="UCP020979"/>
    <property type="match status" value="1"/>
</dbReference>
<evidence type="ECO:0008006" key="5">
    <source>
        <dbReference type="Google" id="ProtNLM"/>
    </source>
</evidence>
<dbReference type="EMBL" id="JACHHG010000007">
    <property type="protein sequence ID" value="MBB6098635.1"/>
    <property type="molecule type" value="Genomic_DNA"/>
</dbReference>
<reference evidence="3 4" key="1">
    <citation type="submission" date="2020-08" db="EMBL/GenBank/DDBJ databases">
        <title>Genomic Encyclopedia of Type Strains, Phase IV (KMG-IV): sequencing the most valuable type-strain genomes for metagenomic binning, comparative biology and taxonomic classification.</title>
        <authorList>
            <person name="Goeker M."/>
        </authorList>
    </citation>
    <scope>NUCLEOTIDE SEQUENCE [LARGE SCALE GENOMIC DNA]</scope>
    <source>
        <strain evidence="3 4">DSM 21458</strain>
    </source>
</reference>
<accession>A0A841I400</accession>
<dbReference type="AlphaFoldDB" id="A0A841I400"/>
<comment type="caution">
    <text evidence="3">The sequence shown here is derived from an EMBL/GenBank/DDBJ whole genome shotgun (WGS) entry which is preliminary data.</text>
</comment>
<evidence type="ECO:0000259" key="1">
    <source>
        <dbReference type="Pfam" id="PF11202"/>
    </source>
</evidence>
<dbReference type="Pfam" id="PF15608">
    <property type="entry name" value="PELOTA_1"/>
    <property type="match status" value="1"/>
</dbReference>
<sequence>MSSAEPAALRPHSAGFSGSYAPDDVTFLLDRVQPDFTDVLEKERLIQAGERHYGELLSPEPAPDAAYLEVFERAVERNGARLAADLRRLAVNIQQQRPDGITLVSLARGGTPVGVLLGRILRELHGLAVRHYSVSIIRDHGVDTVALRQILEAGHAPESLVFVDGWTGKGVIARELERSVRAFNAVHDLRLDPGLFAVADLCGAAAVSATADDYLIPSAVLNATVSGLISRSLLPARPGARHGAALLSDLAAWDRSRAFVDAIWARVPQADLAALPLPDRAALRGRSAAFLDEAARRWNAEWPNFVKPGVGEATRVLLRRVPERLLLRESDHPDTEHLRHLAAAKGVPVEIVPDLPYRATALIRSLSEGA</sequence>
<feature type="domain" description="PELOTA RNA-binding" evidence="2">
    <location>
        <begin position="287"/>
        <end position="365"/>
    </location>
</feature>
<dbReference type="InterPro" id="IPR011215">
    <property type="entry name" value="StiP_N"/>
</dbReference>
<protein>
    <recommendedName>
        <fullName evidence="5">PELOTA RNA-binding domain-containing protein</fullName>
    </recommendedName>
</protein>
<dbReference type="InterPro" id="IPR048336">
    <property type="entry name" value="StiP-like"/>
</dbReference>
<organism evidence="3 4">
    <name type="scientific">Deinobacterium chartae</name>
    <dbReference type="NCBI Taxonomy" id="521158"/>
    <lineage>
        <taxon>Bacteria</taxon>
        <taxon>Thermotogati</taxon>
        <taxon>Deinococcota</taxon>
        <taxon>Deinococci</taxon>
        <taxon>Deinococcales</taxon>
        <taxon>Deinococcaceae</taxon>
        <taxon>Deinobacterium</taxon>
    </lineage>
</organism>
<evidence type="ECO:0000313" key="4">
    <source>
        <dbReference type="Proteomes" id="UP000569951"/>
    </source>
</evidence>
<dbReference type="InterPro" id="IPR028157">
    <property type="entry name" value="PELOTA_dom"/>
</dbReference>
<gene>
    <name evidence="3" type="ORF">HNR42_002070</name>
</gene>
<proteinExistence type="predicted"/>
<dbReference type="Pfam" id="PF11202">
    <property type="entry name" value="StiP"/>
    <property type="match status" value="1"/>
</dbReference>
<evidence type="ECO:0000259" key="2">
    <source>
        <dbReference type="Pfam" id="PF15608"/>
    </source>
</evidence>
<feature type="domain" description="Cysteine protease StiP N-terminal" evidence="1">
    <location>
        <begin position="18"/>
        <end position="263"/>
    </location>
</feature>
<dbReference type="RefSeq" id="WP_183987262.1">
    <property type="nucleotide sequence ID" value="NZ_JACHHG010000007.1"/>
</dbReference>
<dbReference type="Proteomes" id="UP000569951">
    <property type="component" value="Unassembled WGS sequence"/>
</dbReference>
<keyword evidence="4" id="KW-1185">Reference proteome</keyword>
<evidence type="ECO:0000313" key="3">
    <source>
        <dbReference type="EMBL" id="MBB6098635.1"/>
    </source>
</evidence>